<dbReference type="GO" id="GO:0016705">
    <property type="term" value="F:oxidoreductase activity, acting on paired donors, with incorporation or reduction of molecular oxygen"/>
    <property type="evidence" value="ECO:0007669"/>
    <property type="project" value="InterPro"/>
</dbReference>
<gene>
    <name evidence="9" type="ORF">DGYR_LOCUS793</name>
</gene>
<dbReference type="InterPro" id="IPR036396">
    <property type="entry name" value="Cyt_P450_sf"/>
</dbReference>
<organism evidence="9 10">
    <name type="scientific">Dimorphilus gyrociliatus</name>
    <dbReference type="NCBI Taxonomy" id="2664684"/>
    <lineage>
        <taxon>Eukaryota</taxon>
        <taxon>Metazoa</taxon>
        <taxon>Spiralia</taxon>
        <taxon>Lophotrochozoa</taxon>
        <taxon>Annelida</taxon>
        <taxon>Polychaeta</taxon>
        <taxon>Polychaeta incertae sedis</taxon>
        <taxon>Dinophilidae</taxon>
        <taxon>Dimorphilus</taxon>
    </lineage>
</organism>
<evidence type="ECO:0000256" key="1">
    <source>
        <dbReference type="ARBA" id="ARBA00010617"/>
    </source>
</evidence>
<dbReference type="InterPro" id="IPR001128">
    <property type="entry name" value="Cyt_P450"/>
</dbReference>
<feature type="transmembrane region" description="Helical" evidence="8">
    <location>
        <begin position="281"/>
        <end position="306"/>
    </location>
</feature>
<comment type="cofactor">
    <cofactor evidence="7">
        <name>heme</name>
        <dbReference type="ChEBI" id="CHEBI:30413"/>
    </cofactor>
</comment>
<evidence type="ECO:0000256" key="7">
    <source>
        <dbReference type="PIRSR" id="PIRSR602401-1"/>
    </source>
</evidence>
<feature type="transmembrane region" description="Helical" evidence="8">
    <location>
        <begin position="12"/>
        <end position="29"/>
    </location>
</feature>
<dbReference type="GO" id="GO:0020037">
    <property type="term" value="F:heme binding"/>
    <property type="evidence" value="ECO:0007669"/>
    <property type="project" value="InterPro"/>
</dbReference>
<evidence type="ECO:0000256" key="2">
    <source>
        <dbReference type="ARBA" id="ARBA00022617"/>
    </source>
</evidence>
<dbReference type="SUPFAM" id="SSF48264">
    <property type="entry name" value="Cytochrome P450"/>
    <property type="match status" value="2"/>
</dbReference>
<keyword evidence="8" id="KW-1133">Transmembrane helix</keyword>
<keyword evidence="6" id="KW-0503">Monooxygenase</keyword>
<dbReference type="OrthoDB" id="2789670at2759"/>
<keyword evidence="3 7" id="KW-0479">Metal-binding</keyword>
<evidence type="ECO:0000256" key="8">
    <source>
        <dbReference type="SAM" id="Phobius"/>
    </source>
</evidence>
<dbReference type="InterPro" id="IPR017972">
    <property type="entry name" value="Cyt_P450_CS"/>
</dbReference>
<comment type="similarity">
    <text evidence="1">Belongs to the cytochrome P450 family.</text>
</comment>
<accession>A0A7I8V5R0</accession>
<keyword evidence="8" id="KW-0472">Membrane</keyword>
<dbReference type="GO" id="GO:0005506">
    <property type="term" value="F:iron ion binding"/>
    <property type="evidence" value="ECO:0007669"/>
    <property type="project" value="InterPro"/>
</dbReference>
<dbReference type="EMBL" id="CAJFCJ010000001">
    <property type="protein sequence ID" value="CAD5111504.1"/>
    <property type="molecule type" value="Genomic_DNA"/>
</dbReference>
<evidence type="ECO:0000256" key="3">
    <source>
        <dbReference type="ARBA" id="ARBA00022723"/>
    </source>
</evidence>
<name>A0A7I8V5R0_9ANNE</name>
<keyword evidence="8" id="KW-0812">Transmembrane</keyword>
<dbReference type="InterPro" id="IPR002401">
    <property type="entry name" value="Cyt_P450_E_grp-I"/>
</dbReference>
<keyword evidence="5 7" id="KW-0408">Iron</keyword>
<protein>
    <submittedName>
        <fullName evidence="9">DgyrCDS810</fullName>
    </submittedName>
</protein>
<feature type="transmembrane region" description="Helical" evidence="8">
    <location>
        <begin position="476"/>
        <end position="494"/>
    </location>
</feature>
<dbReference type="PANTHER" id="PTHR24289:SF1">
    <property type="entry name" value="STEROID 17-ALPHA-HYDROXYLASE_17,20 LYASE"/>
    <property type="match status" value="1"/>
</dbReference>
<keyword evidence="4" id="KW-0560">Oxidoreductase</keyword>
<evidence type="ECO:0000313" key="10">
    <source>
        <dbReference type="Proteomes" id="UP000549394"/>
    </source>
</evidence>
<evidence type="ECO:0000256" key="4">
    <source>
        <dbReference type="ARBA" id="ARBA00023002"/>
    </source>
</evidence>
<proteinExistence type="inferred from homology"/>
<dbReference type="AlphaFoldDB" id="A0A7I8V5R0"/>
<keyword evidence="2 7" id="KW-0349">Heme</keyword>
<dbReference type="PROSITE" id="PS00086">
    <property type="entry name" value="CYTOCHROME_P450"/>
    <property type="match status" value="1"/>
</dbReference>
<dbReference type="GO" id="GO:0004497">
    <property type="term" value="F:monooxygenase activity"/>
    <property type="evidence" value="ECO:0007669"/>
    <property type="project" value="UniProtKB-KW"/>
</dbReference>
<dbReference type="PANTHER" id="PTHR24289">
    <property type="entry name" value="STEROID 17-ALPHA-HYDROXYLASE/17,20 LYASE"/>
    <property type="match status" value="1"/>
</dbReference>
<dbReference type="PRINTS" id="PR00463">
    <property type="entry name" value="EP450I"/>
</dbReference>
<dbReference type="Proteomes" id="UP000549394">
    <property type="component" value="Unassembled WGS sequence"/>
</dbReference>
<evidence type="ECO:0000256" key="6">
    <source>
        <dbReference type="ARBA" id="ARBA00023033"/>
    </source>
</evidence>
<evidence type="ECO:0000313" key="9">
    <source>
        <dbReference type="EMBL" id="CAD5111504.1"/>
    </source>
</evidence>
<feature type="binding site" description="axial binding residue" evidence="7">
    <location>
        <position position="434"/>
    </location>
    <ligand>
        <name>heme</name>
        <dbReference type="ChEBI" id="CHEBI:30413"/>
    </ligand>
    <ligandPart>
        <name>Fe</name>
        <dbReference type="ChEBI" id="CHEBI:18248"/>
    </ligandPart>
</feature>
<dbReference type="Pfam" id="PF00067">
    <property type="entry name" value="p450"/>
    <property type="match status" value="2"/>
</dbReference>
<dbReference type="Gene3D" id="1.10.630.10">
    <property type="entry name" value="Cytochrome P450"/>
    <property type="match status" value="2"/>
</dbReference>
<keyword evidence="10" id="KW-1185">Reference proteome</keyword>
<reference evidence="9 10" key="1">
    <citation type="submission" date="2020-08" db="EMBL/GenBank/DDBJ databases">
        <authorList>
            <person name="Hejnol A."/>
        </authorList>
    </citation>
    <scope>NUCLEOTIDE SEQUENCE [LARGE SCALE GENOMIC DNA]</scope>
</reference>
<evidence type="ECO:0000256" key="5">
    <source>
        <dbReference type="ARBA" id="ARBA00023004"/>
    </source>
</evidence>
<comment type="caution">
    <text evidence="9">The sequence shown here is derived from an EMBL/GenBank/DDBJ whole genome shotgun (WGS) entry which is preliminary data.</text>
</comment>
<sequence>MLYPSTLTEILFYLLLIVLTIFVIVNLWPNRGVPLCNAFHFPIVGHLFSIKANKLHRQLIEWSKLSKHGIFQLNILGEKIVVVSNYKGIRDVLINRDDQFAGRPLKQLLLLATDGGRDIALSDFDERLIYRKKMLIKHMKSDSMTQKIVEDTTLEVLNDYYNEFMKGDREVNLQDLFVKLTFDVIMAKILGKRISLNDENLIQLRKHYDSLSRLLFDVDLEIYEFLPWLKHVYHSKKYKELIAAIEGRDRLLKEILKDYTIDGLYGSILRDPQKYLDNVEIFMIVMDTVIAGYGTSSIVIQMFFALMLKHENVKNNVLSEIEKVIGFSRPPTFTDKQNMPYLSATILEVMRWINHVPLLLPHKTVADTNLMGYFIKKDTTIYVNYLSLTEDKDIWGDPENFRPERFLKEDGSLLQPEEECRKYFLSFGAGRRSCPGKAFINHVMFIMYVYFLQRFNITSVCHKENKMEYDVLNVDIFDFILLIVSVFAVYFFIFKSKSALPRCPEIEYPIFGHIFAIDYEKFHRQLTAWWKLLAKNEFIINIFGKEYTIICSYEDAREVLVTRRDLFVESPQQFMNKLSIEINIDENFQHSKNLINKNFKYNDNNEFIAEIRNLTLDILDDYSNEFLCQNKAVETSMLFQNLTFDIVMASMFGRRIDINDEEAIQLKESITELGHLFMDVTLIPYNKFPWLYNIYATQSMKKMIKFTHQRDKSLISLLKKYKGKKHDEIFTGSYEDNSERFMLIFDAISKGYLTSWVVFQMFFALMLKYPDVYKKVSDEISEIIGTNNIPNYNERDRMSYFNAVVFEVIRWINHVPVSLPHKTTTNTTLGGYPIKKDTIVIVNIGAINKNEELWGDPNCFRPERFLRDDGTLLSLGEGCRKFFLPFDAGHRSYPEIQQEILLAMVYLLHRFTIVSKDHEENDTLIYEPDKWDFDLVLKPGKFFVNFL</sequence>